<feature type="compositionally biased region" description="Polar residues" evidence="2">
    <location>
        <begin position="1"/>
        <end position="14"/>
    </location>
</feature>
<dbReference type="EMBL" id="JBHTMU010000019">
    <property type="protein sequence ID" value="MFD1343141.1"/>
    <property type="molecule type" value="Genomic_DNA"/>
</dbReference>
<evidence type="ECO:0000313" key="5">
    <source>
        <dbReference type="Proteomes" id="UP001597135"/>
    </source>
</evidence>
<dbReference type="PANTHER" id="PTHR48081">
    <property type="entry name" value="AB HYDROLASE SUPERFAMILY PROTEIN C4A8.06C"/>
    <property type="match status" value="1"/>
</dbReference>
<sequence length="287" mass="31133">MTETQTTAKPQHTGTAIPLPEVPPGVEVIRDVSFGAHERQAYDVYLPEGATRPLPVVVFLHPGAWQRRDKRAVRTMFVLEHGFALVSIGYRLAQQARFPAQVQDVNDGLRHLLDHADEYGIDPDRMVLAGTSAGAHLASLAVLAKDHAAFHPVEGLAPRGIVSVYGAYDMPKLLEGATDLSTDHVSAESPLGLMFGAPPLTRMDLLREVSPASYIRSDAPPFLILHGREDHVLPWQQSAEFATRLIEAGVNTTLQVVPHVGHGAEAFRTGPVADEITAFVKRVTDAS</sequence>
<dbReference type="SUPFAM" id="SSF53474">
    <property type="entry name" value="alpha/beta-Hydrolases"/>
    <property type="match status" value="1"/>
</dbReference>
<evidence type="ECO:0000256" key="1">
    <source>
        <dbReference type="ARBA" id="ARBA00022801"/>
    </source>
</evidence>
<keyword evidence="5" id="KW-1185">Reference proteome</keyword>
<organism evidence="4 5">
    <name type="scientific">Litorisediminicola beolgyonensis</name>
    <dbReference type="NCBI Taxonomy" id="1173614"/>
    <lineage>
        <taxon>Bacteria</taxon>
        <taxon>Pseudomonadati</taxon>
        <taxon>Pseudomonadota</taxon>
        <taxon>Alphaproteobacteria</taxon>
        <taxon>Rhodobacterales</taxon>
        <taxon>Paracoccaceae</taxon>
        <taxon>Litorisediminicola</taxon>
    </lineage>
</organism>
<keyword evidence="1 4" id="KW-0378">Hydrolase</keyword>
<dbReference type="Proteomes" id="UP001597135">
    <property type="component" value="Unassembled WGS sequence"/>
</dbReference>
<dbReference type="InterPro" id="IPR050300">
    <property type="entry name" value="GDXG_lipolytic_enzyme"/>
</dbReference>
<feature type="region of interest" description="Disordered" evidence="2">
    <location>
        <begin position="1"/>
        <end position="20"/>
    </location>
</feature>
<proteinExistence type="predicted"/>
<evidence type="ECO:0000259" key="3">
    <source>
        <dbReference type="Pfam" id="PF20434"/>
    </source>
</evidence>
<protein>
    <submittedName>
        <fullName evidence="4">Alpha/beta hydrolase fold domain-containing protein</fullName>
    </submittedName>
</protein>
<dbReference type="GO" id="GO:0016787">
    <property type="term" value="F:hydrolase activity"/>
    <property type="evidence" value="ECO:0007669"/>
    <property type="project" value="UniProtKB-KW"/>
</dbReference>
<name>A0ABW3ZJA8_9RHOB</name>
<comment type="caution">
    <text evidence="4">The sequence shown here is derived from an EMBL/GenBank/DDBJ whole genome shotgun (WGS) entry which is preliminary data.</text>
</comment>
<dbReference type="Pfam" id="PF20434">
    <property type="entry name" value="BD-FAE"/>
    <property type="match status" value="1"/>
</dbReference>
<dbReference type="RefSeq" id="WP_386803820.1">
    <property type="nucleotide sequence ID" value="NZ_JBHTMU010000019.1"/>
</dbReference>
<accession>A0ABW3ZJA8</accession>
<evidence type="ECO:0000256" key="2">
    <source>
        <dbReference type="SAM" id="MobiDB-lite"/>
    </source>
</evidence>
<dbReference type="InterPro" id="IPR049492">
    <property type="entry name" value="BD-FAE-like_dom"/>
</dbReference>
<dbReference type="Gene3D" id="3.40.50.1820">
    <property type="entry name" value="alpha/beta hydrolase"/>
    <property type="match status" value="1"/>
</dbReference>
<feature type="domain" description="BD-FAE-like" evidence="3">
    <location>
        <begin position="43"/>
        <end position="245"/>
    </location>
</feature>
<evidence type="ECO:0000313" key="4">
    <source>
        <dbReference type="EMBL" id="MFD1343141.1"/>
    </source>
</evidence>
<reference evidence="5" key="1">
    <citation type="journal article" date="2019" name="Int. J. Syst. Evol. Microbiol.">
        <title>The Global Catalogue of Microorganisms (GCM) 10K type strain sequencing project: providing services to taxonomists for standard genome sequencing and annotation.</title>
        <authorList>
            <consortium name="The Broad Institute Genomics Platform"/>
            <consortium name="The Broad Institute Genome Sequencing Center for Infectious Disease"/>
            <person name="Wu L."/>
            <person name="Ma J."/>
        </authorList>
    </citation>
    <scope>NUCLEOTIDE SEQUENCE [LARGE SCALE GENOMIC DNA]</scope>
    <source>
        <strain evidence="5">CCUG 62953</strain>
    </source>
</reference>
<gene>
    <name evidence="4" type="ORF">ACFQ4E_11980</name>
</gene>
<dbReference type="InterPro" id="IPR029058">
    <property type="entry name" value="AB_hydrolase_fold"/>
</dbReference>